<sequence>MASSCSSSVLLGGSGAAVVTGATAPPSRPCFLAPRPRALSGAGRLCLQTAPRATPEYKDAADATEGAIDTLKGLAADVKDGVEKAAGKAEASQEKTAESAGAALESAGEAKDSAVEGAVSAGESASETVQDLGGQAKKATEDALGGAKEAALGVKDKLADAVKDLK</sequence>
<dbReference type="EMBL" id="CM000884">
    <property type="protein sequence ID" value="KQJ84501.1"/>
    <property type="molecule type" value="Genomic_DNA"/>
</dbReference>
<evidence type="ECO:0000313" key="3">
    <source>
        <dbReference type="EnsemblPlants" id="KQJ84501"/>
    </source>
</evidence>
<dbReference type="GeneID" id="100825889"/>
<dbReference type="HOGENOM" id="CLU_1605018_0_0_1"/>
<reference evidence="2 3" key="1">
    <citation type="journal article" date="2010" name="Nature">
        <title>Genome sequencing and analysis of the model grass Brachypodium distachyon.</title>
        <authorList>
            <consortium name="International Brachypodium Initiative"/>
        </authorList>
    </citation>
    <scope>NUCLEOTIDE SEQUENCE [LARGE SCALE GENOMIC DNA]</scope>
    <source>
        <strain evidence="2">Bd21</strain>
        <strain evidence="3">cv. Bd21</strain>
    </source>
</reference>
<evidence type="ECO:0000313" key="2">
    <source>
        <dbReference type="EMBL" id="KQJ84501.1"/>
    </source>
</evidence>
<name>I1J1M8_BRADI</name>
<proteinExistence type="predicted"/>
<reference evidence="2" key="2">
    <citation type="submission" date="2017-06" db="EMBL/GenBank/DDBJ databases">
        <title>WGS assembly of Brachypodium distachyon.</title>
        <authorList>
            <consortium name="The International Brachypodium Initiative"/>
            <person name="Lucas S."/>
            <person name="Harmon-Smith M."/>
            <person name="Lail K."/>
            <person name="Tice H."/>
            <person name="Grimwood J."/>
            <person name="Bruce D."/>
            <person name="Barry K."/>
            <person name="Shu S."/>
            <person name="Lindquist E."/>
            <person name="Wang M."/>
            <person name="Pitluck S."/>
            <person name="Vogel J.P."/>
            <person name="Garvin D.F."/>
            <person name="Mockler T.C."/>
            <person name="Schmutz J."/>
            <person name="Rokhsar D."/>
            <person name="Bevan M.W."/>
        </authorList>
    </citation>
    <scope>NUCLEOTIDE SEQUENCE</scope>
    <source>
        <strain evidence="2">Bd21</strain>
    </source>
</reference>
<organism evidence="2">
    <name type="scientific">Brachypodium distachyon</name>
    <name type="common">Purple false brome</name>
    <name type="synonym">Trachynia distachya</name>
    <dbReference type="NCBI Taxonomy" id="15368"/>
    <lineage>
        <taxon>Eukaryota</taxon>
        <taxon>Viridiplantae</taxon>
        <taxon>Streptophyta</taxon>
        <taxon>Embryophyta</taxon>
        <taxon>Tracheophyta</taxon>
        <taxon>Spermatophyta</taxon>
        <taxon>Magnoliopsida</taxon>
        <taxon>Liliopsida</taxon>
        <taxon>Poales</taxon>
        <taxon>Poaceae</taxon>
        <taxon>BOP clade</taxon>
        <taxon>Pooideae</taxon>
        <taxon>Stipodae</taxon>
        <taxon>Brachypodieae</taxon>
        <taxon>Brachypodium</taxon>
    </lineage>
</organism>
<dbReference type="EnsemblPlants" id="KQJ84501">
    <property type="protein sequence ID" value="KQJ84501"/>
    <property type="gene ID" value="BRADI_5g21290v3"/>
</dbReference>
<dbReference type="AlphaFoldDB" id="I1J1M8"/>
<gene>
    <name evidence="3" type="primary">LOC100825889</name>
    <name evidence="2" type="ORF">BRADI_5g21290v3</name>
</gene>
<reference evidence="3" key="3">
    <citation type="submission" date="2018-08" db="UniProtKB">
        <authorList>
            <consortium name="EnsemblPlants"/>
        </authorList>
    </citation>
    <scope>IDENTIFICATION</scope>
    <source>
        <strain evidence="3">cv. Bd21</strain>
    </source>
</reference>
<feature type="compositionally biased region" description="Basic and acidic residues" evidence="1">
    <location>
        <begin position="85"/>
        <end position="97"/>
    </location>
</feature>
<evidence type="ECO:0000256" key="1">
    <source>
        <dbReference type="SAM" id="MobiDB-lite"/>
    </source>
</evidence>
<dbReference type="RefSeq" id="XP_003581642.1">
    <property type="nucleotide sequence ID" value="XM_003581594.4"/>
</dbReference>
<accession>I1J1M8</accession>
<dbReference type="KEGG" id="bdi:100825889"/>
<feature type="compositionally biased region" description="Low complexity" evidence="1">
    <location>
        <begin position="98"/>
        <end position="107"/>
    </location>
</feature>
<dbReference type="Proteomes" id="UP000008810">
    <property type="component" value="Chromosome 5"/>
</dbReference>
<dbReference type="eggNOG" id="ENOG502R4KH">
    <property type="taxonomic scope" value="Eukaryota"/>
</dbReference>
<dbReference type="GO" id="GO:0005634">
    <property type="term" value="C:nucleus"/>
    <property type="evidence" value="ECO:0000318"/>
    <property type="project" value="GO_Central"/>
</dbReference>
<dbReference type="OrthoDB" id="670690at2759"/>
<keyword evidence="4" id="KW-1185">Reference proteome</keyword>
<dbReference type="Gramene" id="KQJ84501">
    <property type="protein sequence ID" value="KQJ84501"/>
    <property type="gene ID" value="BRADI_5g21290v3"/>
</dbReference>
<feature type="region of interest" description="Disordered" evidence="1">
    <location>
        <begin position="85"/>
        <end position="148"/>
    </location>
</feature>
<evidence type="ECO:0000313" key="4">
    <source>
        <dbReference type="Proteomes" id="UP000008810"/>
    </source>
</evidence>
<protein>
    <submittedName>
        <fullName evidence="2 3">Uncharacterized protein</fullName>
    </submittedName>
</protein>